<dbReference type="AlphaFoldDB" id="A0AAD9TEC1"/>
<dbReference type="SMART" id="SM00575">
    <property type="entry name" value="ZnF_PMZ"/>
    <property type="match status" value="1"/>
</dbReference>
<evidence type="ECO:0000259" key="2">
    <source>
        <dbReference type="SMART" id="SM00575"/>
    </source>
</evidence>
<proteinExistence type="predicted"/>
<comment type="caution">
    <text evidence="3">The sequence shown here is derived from an EMBL/GenBank/DDBJ whole genome shotgun (WGS) entry which is preliminary data.</text>
</comment>
<feature type="compositionally biased region" description="Basic and acidic residues" evidence="1">
    <location>
        <begin position="67"/>
        <end position="80"/>
    </location>
</feature>
<dbReference type="EMBL" id="JANJYI010000009">
    <property type="protein sequence ID" value="KAK2634198.1"/>
    <property type="molecule type" value="Genomic_DNA"/>
</dbReference>
<evidence type="ECO:0000256" key="1">
    <source>
        <dbReference type="SAM" id="MobiDB-lite"/>
    </source>
</evidence>
<organism evidence="3 4">
    <name type="scientific">Dipteronia dyeriana</name>
    <dbReference type="NCBI Taxonomy" id="168575"/>
    <lineage>
        <taxon>Eukaryota</taxon>
        <taxon>Viridiplantae</taxon>
        <taxon>Streptophyta</taxon>
        <taxon>Embryophyta</taxon>
        <taxon>Tracheophyta</taxon>
        <taxon>Spermatophyta</taxon>
        <taxon>Magnoliopsida</taxon>
        <taxon>eudicotyledons</taxon>
        <taxon>Gunneridae</taxon>
        <taxon>Pentapetalae</taxon>
        <taxon>rosids</taxon>
        <taxon>malvids</taxon>
        <taxon>Sapindales</taxon>
        <taxon>Sapindaceae</taxon>
        <taxon>Hippocastanoideae</taxon>
        <taxon>Acereae</taxon>
        <taxon>Dipteronia</taxon>
    </lineage>
</organism>
<dbReference type="GO" id="GO:0008270">
    <property type="term" value="F:zinc ion binding"/>
    <property type="evidence" value="ECO:0007669"/>
    <property type="project" value="InterPro"/>
</dbReference>
<evidence type="ECO:0000313" key="3">
    <source>
        <dbReference type="EMBL" id="KAK2634198.1"/>
    </source>
</evidence>
<feature type="region of interest" description="Disordered" evidence="1">
    <location>
        <begin position="61"/>
        <end position="86"/>
    </location>
</feature>
<dbReference type="InterPro" id="IPR006564">
    <property type="entry name" value="Znf_PMZ"/>
</dbReference>
<feature type="domain" description="Zinc finger PMZ-type" evidence="2">
    <location>
        <begin position="177"/>
        <end position="204"/>
    </location>
</feature>
<reference evidence="3" key="1">
    <citation type="journal article" date="2023" name="Plant J.">
        <title>Genome sequences and population genomics provide insights into the demographic history, inbreeding, and mutation load of two 'living fossil' tree species of Dipteronia.</title>
        <authorList>
            <person name="Feng Y."/>
            <person name="Comes H.P."/>
            <person name="Chen J."/>
            <person name="Zhu S."/>
            <person name="Lu R."/>
            <person name="Zhang X."/>
            <person name="Li P."/>
            <person name="Qiu J."/>
            <person name="Olsen K.M."/>
            <person name="Qiu Y."/>
        </authorList>
    </citation>
    <scope>NUCLEOTIDE SEQUENCE</scope>
    <source>
        <strain evidence="3">KIB01</strain>
    </source>
</reference>
<keyword evidence="4" id="KW-1185">Reference proteome</keyword>
<name>A0AAD9TEC1_9ROSI</name>
<dbReference type="Proteomes" id="UP001280121">
    <property type="component" value="Unassembled WGS sequence"/>
</dbReference>
<gene>
    <name evidence="3" type="ORF">Ddye_028990</name>
</gene>
<sequence length="267" mass="30402">MKGDSEMALVPRDLTYNGLIKIFDEQYTFTEDETFGDFIGEKDSEERVNCDSQNFDGESDIGGEYAASDRSHSSGDHDDNIVGNTTTKRDSFVVPHPWSVLGIRRSSKARFQATCKDDNCSFRVYARKMDKGEYWQIRKFNKEHSCTIESFQERSIDWNEYEVKCGGKDGLVNLLDRTCSCREFQIDLLSCAYALATLRACKTPFIDFCSHYYTKSSLVEAYAGVIRPVGHISDWEIPDKISSVVVHPTEWLSQAGRPYKIRKPSIG</sequence>
<evidence type="ECO:0000313" key="4">
    <source>
        <dbReference type="Proteomes" id="UP001280121"/>
    </source>
</evidence>
<accession>A0AAD9TEC1</accession>
<protein>
    <recommendedName>
        <fullName evidence="2">Zinc finger PMZ-type domain-containing protein</fullName>
    </recommendedName>
</protein>